<reference evidence="1 2" key="1">
    <citation type="journal article" date="2016" name="Nat. Commun.">
        <title>Thousands of microbial genomes shed light on interconnected biogeochemical processes in an aquifer system.</title>
        <authorList>
            <person name="Anantharaman K."/>
            <person name="Brown C.T."/>
            <person name="Hug L.A."/>
            <person name="Sharon I."/>
            <person name="Castelle C.J."/>
            <person name="Probst A.J."/>
            <person name="Thomas B.C."/>
            <person name="Singh A."/>
            <person name="Wilkins M.J."/>
            <person name="Karaoz U."/>
            <person name="Brodie E.L."/>
            <person name="Williams K.H."/>
            <person name="Hubbard S.S."/>
            <person name="Banfield J.F."/>
        </authorList>
    </citation>
    <scope>NUCLEOTIDE SEQUENCE [LARGE SCALE GENOMIC DNA]</scope>
</reference>
<evidence type="ECO:0000313" key="1">
    <source>
        <dbReference type="EMBL" id="OGL98709.1"/>
    </source>
</evidence>
<dbReference type="AlphaFoldDB" id="A0A1F7W7F1"/>
<comment type="caution">
    <text evidence="1">The sequence shown here is derived from an EMBL/GenBank/DDBJ whole genome shotgun (WGS) entry which is preliminary data.</text>
</comment>
<proteinExistence type="predicted"/>
<accession>A0A1F7W7F1</accession>
<protein>
    <submittedName>
        <fullName evidence="1">Uncharacterized protein</fullName>
    </submittedName>
</protein>
<organism evidence="1 2">
    <name type="scientific">Candidatus Uhrbacteria bacterium RIFOXYB2_FULL_45_11</name>
    <dbReference type="NCBI Taxonomy" id="1802421"/>
    <lineage>
        <taxon>Bacteria</taxon>
        <taxon>Candidatus Uhriibacteriota</taxon>
    </lineage>
</organism>
<dbReference type="STRING" id="1802421.A2318_04515"/>
<gene>
    <name evidence="1" type="ORF">A2318_04515</name>
</gene>
<dbReference type="EMBL" id="MGFD01000019">
    <property type="protein sequence ID" value="OGL98709.1"/>
    <property type="molecule type" value="Genomic_DNA"/>
</dbReference>
<dbReference type="Proteomes" id="UP000177331">
    <property type="component" value="Unassembled WGS sequence"/>
</dbReference>
<name>A0A1F7W7F1_9BACT</name>
<evidence type="ECO:0000313" key="2">
    <source>
        <dbReference type="Proteomes" id="UP000177331"/>
    </source>
</evidence>
<sequence length="290" mass="33631">MLSPRSFPQKDIRNGGNMGGKICVGIRHTLNGAPEEVFLFWHTNPLSPLLMTRDFLLQGETLRTFIKQAKPENHWDDGQRIDKPKLPNDSYGIVLVDFVTKRIFSQNHYSSYGEMVFGILYANEQNSRLSCVMDLLEHGLLDDTIESLDQRSSRISLETFRTQLPFVLAKVKKRNEDREKRMQQMIKLVKDLDLVLNDDQATANKKIRHWTKARRLKKLFRKERIYCEEDLSIEQPLMAPLLTASLSPKFFARDLVHAKPHSFKEVRAWAQAQGWKTPFGRSKHSQIAIP</sequence>